<evidence type="ECO:0000313" key="3">
    <source>
        <dbReference type="Proteomes" id="UP000321863"/>
    </source>
</evidence>
<proteinExistence type="predicted"/>
<dbReference type="Proteomes" id="UP000321863">
    <property type="component" value="Unassembled WGS sequence"/>
</dbReference>
<dbReference type="OrthoDB" id="1082087at2"/>
<dbReference type="AlphaFoldDB" id="A0A511YMG2"/>
<reference evidence="2 3" key="1">
    <citation type="submission" date="2019-07" db="EMBL/GenBank/DDBJ databases">
        <title>Whole genome shotgun sequence of Chryseobacterium hagamense NBRC 105253.</title>
        <authorList>
            <person name="Hosoyama A."/>
            <person name="Uohara A."/>
            <person name="Ohji S."/>
            <person name="Ichikawa N."/>
        </authorList>
    </citation>
    <scope>NUCLEOTIDE SEQUENCE [LARGE SCALE GENOMIC DNA]</scope>
    <source>
        <strain evidence="2 3">NBRC 105253</strain>
    </source>
</reference>
<gene>
    <name evidence="2" type="ORF">CHA01nite_21320</name>
</gene>
<organism evidence="2 3">
    <name type="scientific">Chryseobacterium hagamense</name>
    <dbReference type="NCBI Taxonomy" id="395935"/>
    <lineage>
        <taxon>Bacteria</taxon>
        <taxon>Pseudomonadati</taxon>
        <taxon>Bacteroidota</taxon>
        <taxon>Flavobacteriia</taxon>
        <taxon>Flavobacteriales</taxon>
        <taxon>Weeksellaceae</taxon>
        <taxon>Chryseobacterium group</taxon>
        <taxon>Chryseobacterium</taxon>
    </lineage>
</organism>
<feature type="chain" id="PRO_5022213447" description="Lipoprotein" evidence="1">
    <location>
        <begin position="24"/>
        <end position="105"/>
    </location>
</feature>
<evidence type="ECO:0000256" key="1">
    <source>
        <dbReference type="SAM" id="SignalP"/>
    </source>
</evidence>
<evidence type="ECO:0000313" key="2">
    <source>
        <dbReference type="EMBL" id="GEN76392.1"/>
    </source>
</evidence>
<protein>
    <recommendedName>
        <fullName evidence="4">Lipoprotein</fullName>
    </recommendedName>
</protein>
<sequence length="105" mass="12454">MKKLKSKFLFVMLFFIISCVSENMQEANHIINKIEEYRKSNKKLPENLNEIGVKETEEGPVFYKRIGLSNYIIWIQAESSMGDSDIYYSDTKKWEKAYREIKSTK</sequence>
<name>A0A511YMG2_9FLAO</name>
<comment type="caution">
    <text evidence="2">The sequence shown here is derived from an EMBL/GenBank/DDBJ whole genome shotgun (WGS) entry which is preliminary data.</text>
</comment>
<dbReference type="RefSeq" id="WP_146941309.1">
    <property type="nucleotide sequence ID" value="NZ_BJYJ01000009.1"/>
</dbReference>
<evidence type="ECO:0008006" key="4">
    <source>
        <dbReference type="Google" id="ProtNLM"/>
    </source>
</evidence>
<keyword evidence="3" id="KW-1185">Reference proteome</keyword>
<dbReference type="PROSITE" id="PS51257">
    <property type="entry name" value="PROKAR_LIPOPROTEIN"/>
    <property type="match status" value="1"/>
</dbReference>
<accession>A0A511YMG2</accession>
<dbReference type="EMBL" id="BJYJ01000009">
    <property type="protein sequence ID" value="GEN76392.1"/>
    <property type="molecule type" value="Genomic_DNA"/>
</dbReference>
<keyword evidence="1" id="KW-0732">Signal</keyword>
<feature type="signal peptide" evidence="1">
    <location>
        <begin position="1"/>
        <end position="23"/>
    </location>
</feature>